<dbReference type="Proteomes" id="UP000494120">
    <property type="component" value="Unassembled WGS sequence"/>
</dbReference>
<gene>
    <name evidence="1" type="ORF">BLA17378_06307</name>
</gene>
<accession>A0ABY6Y0T8</accession>
<sequence length="109" mass="12213">MLLGRVSQHDISLDAYQRADGQTFKVTAQLFELPAEYDYWQAAYDAEHDQWGHMRFVLTVPKKIAATLDFARAIVSGSAFEQVKSCLNNATDKGRDLAACFALDGWVLI</sequence>
<evidence type="ECO:0000313" key="2">
    <source>
        <dbReference type="Proteomes" id="UP000494120"/>
    </source>
</evidence>
<comment type="caution">
    <text evidence="1">The sequence shown here is derived from an EMBL/GenBank/DDBJ whole genome shotgun (WGS) entry which is preliminary data.</text>
</comment>
<proteinExistence type="predicted"/>
<protein>
    <submittedName>
        <fullName evidence="1">Uncharacterized protein</fullName>
    </submittedName>
</protein>
<evidence type="ECO:0000313" key="1">
    <source>
        <dbReference type="EMBL" id="VWD16874.1"/>
    </source>
</evidence>
<reference evidence="1 2" key="1">
    <citation type="submission" date="2019-09" db="EMBL/GenBank/DDBJ databases">
        <authorList>
            <person name="Depoorter E."/>
        </authorList>
    </citation>
    <scope>NUCLEOTIDE SEQUENCE [LARGE SCALE GENOMIC DNA]</scope>
    <source>
        <strain evidence="1 2">R-17378</strain>
    </source>
</reference>
<organism evidence="1 2">
    <name type="scientific">Burkholderia aenigmatica</name>
    <dbReference type="NCBI Taxonomy" id="2015348"/>
    <lineage>
        <taxon>Bacteria</taxon>
        <taxon>Pseudomonadati</taxon>
        <taxon>Pseudomonadota</taxon>
        <taxon>Betaproteobacteria</taxon>
        <taxon>Burkholderiales</taxon>
        <taxon>Burkholderiaceae</taxon>
        <taxon>Burkholderia</taxon>
        <taxon>Burkholderia cepacia complex</taxon>
    </lineage>
</organism>
<keyword evidence="2" id="KW-1185">Reference proteome</keyword>
<name>A0ABY6Y0T8_9BURK</name>
<dbReference type="RefSeq" id="WP_174960912.1">
    <property type="nucleotide sequence ID" value="NZ_CABVQG010000029.1"/>
</dbReference>
<dbReference type="EMBL" id="CABVQG010000029">
    <property type="protein sequence ID" value="VWD16874.1"/>
    <property type="molecule type" value="Genomic_DNA"/>
</dbReference>